<dbReference type="GO" id="GO:0008137">
    <property type="term" value="F:NADH dehydrogenase (ubiquinone) activity"/>
    <property type="evidence" value="ECO:0007669"/>
    <property type="project" value="UniProtKB-EC"/>
</dbReference>
<evidence type="ECO:0000256" key="4">
    <source>
        <dbReference type="ARBA" id="ARBA00021095"/>
    </source>
</evidence>
<comment type="catalytic activity">
    <reaction evidence="15">
        <text>a ubiquinone + NADH + 5 H(+)(in) = a ubiquinol + NAD(+) + 4 H(+)(out)</text>
        <dbReference type="Rhea" id="RHEA:29091"/>
        <dbReference type="Rhea" id="RHEA-COMP:9565"/>
        <dbReference type="Rhea" id="RHEA-COMP:9566"/>
        <dbReference type="ChEBI" id="CHEBI:15378"/>
        <dbReference type="ChEBI" id="CHEBI:16389"/>
        <dbReference type="ChEBI" id="CHEBI:17976"/>
        <dbReference type="ChEBI" id="CHEBI:57540"/>
        <dbReference type="ChEBI" id="CHEBI:57945"/>
        <dbReference type="EC" id="7.1.1.2"/>
    </reaction>
</comment>
<feature type="transmembrane region" description="Helical" evidence="16">
    <location>
        <begin position="54"/>
        <end position="84"/>
    </location>
</feature>
<keyword evidence="13 16" id="KW-0472">Membrane</keyword>
<dbReference type="GeneID" id="24404058"/>
<proteinExistence type="inferred from homology"/>
<evidence type="ECO:0000256" key="8">
    <source>
        <dbReference type="ARBA" id="ARBA00022967"/>
    </source>
</evidence>
<dbReference type="RefSeq" id="YP_009142439.1">
    <property type="nucleotide sequence ID" value="NC_027181.1"/>
</dbReference>
<feature type="transmembrane region" description="Helical" evidence="16">
    <location>
        <begin position="96"/>
        <end position="114"/>
    </location>
</feature>
<evidence type="ECO:0000256" key="13">
    <source>
        <dbReference type="ARBA" id="ARBA00023136"/>
    </source>
</evidence>
<keyword evidence="7 16" id="KW-0812">Transmembrane</keyword>
<keyword evidence="12 17" id="KW-0496">Mitochondrion</keyword>
<evidence type="ECO:0000256" key="11">
    <source>
        <dbReference type="ARBA" id="ARBA00023027"/>
    </source>
</evidence>
<evidence type="ECO:0000256" key="12">
    <source>
        <dbReference type="ARBA" id="ARBA00023128"/>
    </source>
</evidence>
<keyword evidence="11" id="KW-0520">NAD</keyword>
<evidence type="ECO:0000256" key="3">
    <source>
        <dbReference type="ARBA" id="ARBA00012944"/>
    </source>
</evidence>
<evidence type="ECO:0000256" key="6">
    <source>
        <dbReference type="ARBA" id="ARBA00022660"/>
    </source>
</evidence>
<keyword evidence="8" id="KW-1278">Translocase</keyword>
<evidence type="ECO:0000256" key="10">
    <source>
        <dbReference type="ARBA" id="ARBA00022989"/>
    </source>
</evidence>
<organism evidence="17">
    <name type="scientific">Atrocalopteryx atrata</name>
    <dbReference type="NCBI Taxonomy" id="193161"/>
    <lineage>
        <taxon>Eukaryota</taxon>
        <taxon>Metazoa</taxon>
        <taxon>Ecdysozoa</taxon>
        <taxon>Arthropoda</taxon>
        <taxon>Hexapoda</taxon>
        <taxon>Insecta</taxon>
        <taxon>Pterygota</taxon>
        <taxon>Palaeoptera</taxon>
        <taxon>Odonata</taxon>
        <taxon>Zygoptera</taxon>
        <taxon>Calopterygidae</taxon>
        <taxon>Atrocalopteryx</taxon>
    </lineage>
</organism>
<evidence type="ECO:0000313" key="17">
    <source>
        <dbReference type="EMBL" id="AKH04381.1"/>
    </source>
</evidence>
<dbReference type="GO" id="GO:0031966">
    <property type="term" value="C:mitochondrial membrane"/>
    <property type="evidence" value="ECO:0007669"/>
    <property type="project" value="UniProtKB-SubCell"/>
</dbReference>
<evidence type="ECO:0000256" key="14">
    <source>
        <dbReference type="ARBA" id="ARBA00031019"/>
    </source>
</evidence>
<evidence type="ECO:0000256" key="2">
    <source>
        <dbReference type="ARBA" id="ARBA00005698"/>
    </source>
</evidence>
<feature type="transmembrane region" description="Helical" evidence="16">
    <location>
        <begin position="147"/>
        <end position="167"/>
    </location>
</feature>
<keyword evidence="10 16" id="KW-1133">Transmembrane helix</keyword>
<dbReference type="EC" id="7.1.1.2" evidence="3"/>
<dbReference type="PANTHER" id="PTHR11435:SF1">
    <property type="entry name" value="NADH-UBIQUINONE OXIDOREDUCTASE CHAIN 6"/>
    <property type="match status" value="1"/>
</dbReference>
<evidence type="ECO:0000256" key="16">
    <source>
        <dbReference type="SAM" id="Phobius"/>
    </source>
</evidence>
<accession>A0A0F7J3S9</accession>
<sequence length="178" mass="20212">MSQSIVMALTTFNAMLFMLMKHPMSTGIVLMAHTILVCFLTNNAARDAWFSYILFLVFLGGMLVFSYILFMVFLGGMLVLFIYLTSVASNELFNMPSYSCILVLPILMLMMMIMDPILLTNNSEESVILEKKEIITTTMMFNYPYNFMTIAVITYLFLTLIVVVKITESHVGPLRSSD</sequence>
<evidence type="ECO:0000256" key="9">
    <source>
        <dbReference type="ARBA" id="ARBA00022982"/>
    </source>
</evidence>
<dbReference type="PANTHER" id="PTHR11435">
    <property type="entry name" value="NADH UBIQUINONE OXIDOREDUCTASE SUBUNIT ND6"/>
    <property type="match status" value="1"/>
</dbReference>
<comment type="similarity">
    <text evidence="2">Belongs to the complex I subunit 6 family.</text>
</comment>
<evidence type="ECO:0000256" key="7">
    <source>
        <dbReference type="ARBA" id="ARBA00022692"/>
    </source>
</evidence>
<gene>
    <name evidence="17" type="primary">ND6</name>
</gene>
<keyword evidence="9" id="KW-0249">Electron transport</keyword>
<dbReference type="InterPro" id="IPR050269">
    <property type="entry name" value="ComplexI_Subunit6"/>
</dbReference>
<comment type="subcellular location">
    <subcellularLocation>
        <location evidence="1">Mitochondrion membrane</location>
        <topology evidence="1">Multi-pass membrane protein</topology>
    </subcellularLocation>
</comment>
<geneLocation type="mitochondrion" evidence="17"/>
<keyword evidence="6" id="KW-0679">Respiratory chain</keyword>
<name>A0A0F7J3S9_9ODON</name>
<evidence type="ECO:0000256" key="1">
    <source>
        <dbReference type="ARBA" id="ARBA00004225"/>
    </source>
</evidence>
<evidence type="ECO:0000256" key="15">
    <source>
        <dbReference type="ARBA" id="ARBA00049551"/>
    </source>
</evidence>
<dbReference type="CTD" id="4541"/>
<evidence type="ECO:0000256" key="5">
    <source>
        <dbReference type="ARBA" id="ARBA00022448"/>
    </source>
</evidence>
<keyword evidence="5" id="KW-0813">Transport</keyword>
<dbReference type="EMBL" id="KP233805">
    <property type="protein sequence ID" value="AKH04381.1"/>
    <property type="molecule type" value="Genomic_DNA"/>
</dbReference>
<reference evidence="17" key="1">
    <citation type="submission" date="2014-12" db="EMBL/GenBank/DDBJ databases">
        <title>The complete mitogenome of the Dameselfly Agrion atratum selys(Insecta: Odonata: Calopterygidae).</title>
        <authorList>
            <person name="Guan D.-L."/>
            <person name="Xu S.-Q."/>
        </authorList>
    </citation>
    <scope>NUCLEOTIDE SEQUENCE</scope>
</reference>
<dbReference type="AlphaFoldDB" id="A0A0F7J3S9"/>
<protein>
    <recommendedName>
        <fullName evidence="4">NADH-ubiquinone oxidoreductase chain 6</fullName>
        <ecNumber evidence="3">7.1.1.2</ecNumber>
    </recommendedName>
    <alternativeName>
        <fullName evidence="14">NADH dehydrogenase subunit 6</fullName>
    </alternativeName>
</protein>